<evidence type="ECO:0000256" key="8">
    <source>
        <dbReference type="HAMAP-Rule" id="MF_01161"/>
    </source>
</evidence>
<reference evidence="10" key="1">
    <citation type="submission" date="2022-06" db="EMBL/GenBank/DDBJ databases">
        <title>Idiomarina rhizosphaerae M1R2S28.</title>
        <authorList>
            <person name="Sun J.-Q."/>
            <person name="Li L.-F."/>
        </authorList>
    </citation>
    <scope>NUCLEOTIDE SEQUENCE</scope>
    <source>
        <strain evidence="10">M1R2S28</strain>
    </source>
</reference>
<keyword evidence="5" id="KW-0547">Nucleotide-binding</keyword>
<dbReference type="NCBIfam" id="TIGR02432">
    <property type="entry name" value="lysidine_TilS_N"/>
    <property type="match status" value="1"/>
</dbReference>
<comment type="caution">
    <text evidence="8">Lacks conserved residue(s) required for the propagation of feature annotation.</text>
</comment>
<keyword evidence="4 8" id="KW-0819">tRNA processing</keyword>
<evidence type="ECO:0000256" key="7">
    <source>
        <dbReference type="ARBA" id="ARBA00048539"/>
    </source>
</evidence>
<dbReference type="InterPro" id="IPR012795">
    <property type="entry name" value="tRNA_Ile_lys_synt_N"/>
</dbReference>
<dbReference type="InterPro" id="IPR012094">
    <property type="entry name" value="tRNA_Ile_lys_synt"/>
</dbReference>
<evidence type="ECO:0000313" key="11">
    <source>
        <dbReference type="Proteomes" id="UP001139474"/>
    </source>
</evidence>
<dbReference type="EMBL" id="JAMZDE010000008">
    <property type="protein sequence ID" value="MCP1340419.1"/>
    <property type="molecule type" value="Genomic_DNA"/>
</dbReference>
<dbReference type="PANTHER" id="PTHR43033">
    <property type="entry name" value="TRNA(ILE)-LYSIDINE SYNTHASE-RELATED"/>
    <property type="match status" value="1"/>
</dbReference>
<comment type="caution">
    <text evidence="10">The sequence shown here is derived from an EMBL/GenBank/DDBJ whole genome shotgun (WGS) entry which is preliminary data.</text>
</comment>
<dbReference type="CDD" id="cd01992">
    <property type="entry name" value="TilS_N"/>
    <property type="match status" value="1"/>
</dbReference>
<dbReference type="NCBIfam" id="TIGR02433">
    <property type="entry name" value="lysidine_TilS_C"/>
    <property type="match status" value="1"/>
</dbReference>
<comment type="function">
    <text evidence="8">Ligates lysine onto the cytidine present at position 34 of the AUA codon-specific tRNA(Ile) that contains the anticodon CAU, in an ATP-dependent manner. Cytidine is converted to lysidine, thus changing the amino acid specificity of the tRNA from methionine to isoleucine.</text>
</comment>
<gene>
    <name evidence="8 10" type="primary">tilS</name>
    <name evidence="10" type="ORF">NJR55_12545</name>
</gene>
<dbReference type="EC" id="6.3.4.19" evidence="8"/>
<dbReference type="GO" id="GO:0005524">
    <property type="term" value="F:ATP binding"/>
    <property type="evidence" value="ECO:0007669"/>
    <property type="project" value="UniProtKB-KW"/>
</dbReference>
<comment type="subcellular location">
    <subcellularLocation>
        <location evidence="1 8">Cytoplasm</location>
    </subcellularLocation>
</comment>
<dbReference type="HAMAP" id="MF_01161">
    <property type="entry name" value="tRNA_Ile_lys_synt"/>
    <property type="match status" value="1"/>
</dbReference>
<dbReference type="PANTHER" id="PTHR43033:SF1">
    <property type="entry name" value="TRNA(ILE)-LYSIDINE SYNTHASE-RELATED"/>
    <property type="match status" value="1"/>
</dbReference>
<comment type="catalytic activity">
    <reaction evidence="7 8">
        <text>cytidine(34) in tRNA(Ile2) + L-lysine + ATP = lysidine(34) in tRNA(Ile2) + AMP + diphosphate + H(+)</text>
        <dbReference type="Rhea" id="RHEA:43744"/>
        <dbReference type="Rhea" id="RHEA-COMP:10625"/>
        <dbReference type="Rhea" id="RHEA-COMP:10670"/>
        <dbReference type="ChEBI" id="CHEBI:15378"/>
        <dbReference type="ChEBI" id="CHEBI:30616"/>
        <dbReference type="ChEBI" id="CHEBI:32551"/>
        <dbReference type="ChEBI" id="CHEBI:33019"/>
        <dbReference type="ChEBI" id="CHEBI:82748"/>
        <dbReference type="ChEBI" id="CHEBI:83665"/>
        <dbReference type="ChEBI" id="CHEBI:456215"/>
        <dbReference type="EC" id="6.3.4.19"/>
    </reaction>
</comment>
<keyword evidence="3 8" id="KW-0436">Ligase</keyword>
<dbReference type="SMART" id="SM00977">
    <property type="entry name" value="TilS_C"/>
    <property type="match status" value="1"/>
</dbReference>
<organism evidence="10 11">
    <name type="scientific">Idiomarina rhizosphaerae</name>
    <dbReference type="NCBI Taxonomy" id="2961572"/>
    <lineage>
        <taxon>Bacteria</taxon>
        <taxon>Pseudomonadati</taxon>
        <taxon>Pseudomonadota</taxon>
        <taxon>Gammaproteobacteria</taxon>
        <taxon>Alteromonadales</taxon>
        <taxon>Idiomarinaceae</taxon>
        <taxon>Idiomarina</taxon>
    </lineage>
</organism>
<dbReference type="InterPro" id="IPR014729">
    <property type="entry name" value="Rossmann-like_a/b/a_fold"/>
</dbReference>
<dbReference type="AlphaFoldDB" id="A0A9X2FZK1"/>
<dbReference type="GO" id="GO:0032267">
    <property type="term" value="F:tRNA(Ile)-lysidine synthase activity"/>
    <property type="evidence" value="ECO:0007669"/>
    <property type="project" value="UniProtKB-EC"/>
</dbReference>
<dbReference type="GO" id="GO:0005737">
    <property type="term" value="C:cytoplasm"/>
    <property type="evidence" value="ECO:0007669"/>
    <property type="project" value="UniProtKB-SubCell"/>
</dbReference>
<evidence type="ECO:0000259" key="9">
    <source>
        <dbReference type="SMART" id="SM00977"/>
    </source>
</evidence>
<comment type="similarity">
    <text evidence="8">Belongs to the tRNA(Ile)-lysidine synthase family.</text>
</comment>
<dbReference type="RefSeq" id="WP_253620262.1">
    <property type="nucleotide sequence ID" value="NZ_JAMZDE010000008.1"/>
</dbReference>
<dbReference type="Pfam" id="PF11734">
    <property type="entry name" value="TilS_C"/>
    <property type="match status" value="1"/>
</dbReference>
<evidence type="ECO:0000256" key="4">
    <source>
        <dbReference type="ARBA" id="ARBA00022694"/>
    </source>
</evidence>
<evidence type="ECO:0000256" key="2">
    <source>
        <dbReference type="ARBA" id="ARBA00022490"/>
    </source>
</evidence>
<evidence type="ECO:0000256" key="3">
    <source>
        <dbReference type="ARBA" id="ARBA00022598"/>
    </source>
</evidence>
<keyword evidence="11" id="KW-1185">Reference proteome</keyword>
<dbReference type="SUPFAM" id="SSF82829">
    <property type="entry name" value="MesJ substrate recognition domain-like"/>
    <property type="match status" value="1"/>
</dbReference>
<accession>A0A9X2FZK1</accession>
<dbReference type="Gene3D" id="3.40.50.620">
    <property type="entry name" value="HUPs"/>
    <property type="match status" value="1"/>
</dbReference>
<dbReference type="SUPFAM" id="SSF52402">
    <property type="entry name" value="Adenine nucleotide alpha hydrolases-like"/>
    <property type="match status" value="1"/>
</dbReference>
<dbReference type="SUPFAM" id="SSF56037">
    <property type="entry name" value="PheT/TilS domain"/>
    <property type="match status" value="1"/>
</dbReference>
<dbReference type="InterPro" id="IPR011063">
    <property type="entry name" value="TilS/TtcA_N"/>
</dbReference>
<proteinExistence type="inferred from homology"/>
<feature type="domain" description="Lysidine-tRNA(Ile) synthetase C-terminal" evidence="9">
    <location>
        <begin position="360"/>
        <end position="432"/>
    </location>
</feature>
<keyword evidence="2 8" id="KW-0963">Cytoplasm</keyword>
<dbReference type="InterPro" id="IPR015262">
    <property type="entry name" value="tRNA_Ile_lys_synt_subst-bd"/>
</dbReference>
<dbReference type="Gene3D" id="1.20.59.20">
    <property type="match status" value="1"/>
</dbReference>
<dbReference type="Proteomes" id="UP001139474">
    <property type="component" value="Unassembled WGS sequence"/>
</dbReference>
<protein>
    <recommendedName>
        <fullName evidence="8">tRNA(Ile)-lysidine synthase</fullName>
        <ecNumber evidence="8">6.3.4.19</ecNumber>
    </recommendedName>
    <alternativeName>
        <fullName evidence="8">tRNA(Ile)-2-lysyl-cytidine synthase</fullName>
    </alternativeName>
    <alternativeName>
        <fullName evidence="8">tRNA(Ile)-lysidine synthetase</fullName>
    </alternativeName>
</protein>
<evidence type="ECO:0000256" key="1">
    <source>
        <dbReference type="ARBA" id="ARBA00004496"/>
    </source>
</evidence>
<dbReference type="Pfam" id="PF09179">
    <property type="entry name" value="TilS"/>
    <property type="match status" value="1"/>
</dbReference>
<dbReference type="InterPro" id="IPR012796">
    <property type="entry name" value="Lysidine-tRNA-synth_C"/>
</dbReference>
<evidence type="ECO:0000256" key="5">
    <source>
        <dbReference type="ARBA" id="ARBA00022741"/>
    </source>
</evidence>
<sequence>MMKDGLYDLFCESLESLALKPGQQLVAALGGGADSQTILDLLMRFRQQNPQYQYLAIHLDHSFHPSSADWSSTIEHAAKAYGVKAVFEPLNVPVENRQSKEAAGRESRYRRMAELTEDDAVLLLGQHRNDQIETFFLQLKRGSGPKGLSSMAAIQPWVDNRRLCRPLLSVSKEDILSYAQQQKLTWIEDDTNYDTRIERNFLRHKVVPLLEQRWPQFGRSVLRSAKLCAEQQQVMDELLLEKLHKAQKYNSHFPLSLLSEHSAAMQRALLRTWLQKLKYSLPSYEQLEQIRLQARSATDDSQMQVQCDGYSVRYFQYALWCDTNVGQLPEDCWLTEANVDLGEWGKLSVPDALLTNNNELRLTFSLTTEKLAKPGRQGRKKLKDWLKQAGIPPWLRARRPILELNAKYVWVAGLGWFSYQVIGKTEFDSLQLPEPSWVSSGADSYRQV</sequence>
<dbReference type="GO" id="GO:0006400">
    <property type="term" value="P:tRNA modification"/>
    <property type="evidence" value="ECO:0007669"/>
    <property type="project" value="UniProtKB-UniRule"/>
</dbReference>
<evidence type="ECO:0000256" key="6">
    <source>
        <dbReference type="ARBA" id="ARBA00022840"/>
    </source>
</evidence>
<dbReference type="Pfam" id="PF01171">
    <property type="entry name" value="ATP_bind_3"/>
    <property type="match status" value="1"/>
</dbReference>
<evidence type="ECO:0000313" key="10">
    <source>
        <dbReference type="EMBL" id="MCP1340419.1"/>
    </source>
</evidence>
<keyword evidence="6" id="KW-0067">ATP-binding</keyword>
<name>A0A9X2FZK1_9GAMM</name>